<comment type="caution">
    <text evidence="2">The sequence shown here is derived from an EMBL/GenBank/DDBJ whole genome shotgun (WGS) entry which is preliminary data.</text>
</comment>
<name>A0A830HMK9_9CHLO</name>
<accession>A0A830HMK9</accession>
<organism evidence="2 3">
    <name type="scientific">Pycnococcus provasolii</name>
    <dbReference type="NCBI Taxonomy" id="41880"/>
    <lineage>
        <taxon>Eukaryota</taxon>
        <taxon>Viridiplantae</taxon>
        <taxon>Chlorophyta</taxon>
        <taxon>Pseudoscourfieldiophyceae</taxon>
        <taxon>Pseudoscourfieldiales</taxon>
        <taxon>Pycnococcaceae</taxon>
        <taxon>Pycnococcus</taxon>
    </lineage>
</organism>
<evidence type="ECO:0000313" key="3">
    <source>
        <dbReference type="Proteomes" id="UP000660262"/>
    </source>
</evidence>
<feature type="region of interest" description="Disordered" evidence="1">
    <location>
        <begin position="77"/>
        <end position="98"/>
    </location>
</feature>
<dbReference type="AlphaFoldDB" id="A0A830HMK9"/>
<protein>
    <submittedName>
        <fullName evidence="2">Uncharacterized protein</fullName>
    </submittedName>
</protein>
<proteinExistence type="predicted"/>
<reference evidence="2" key="1">
    <citation type="submission" date="2020-10" db="EMBL/GenBank/DDBJ databases">
        <title>Unveiling of a novel bifunctional photoreceptor, Dualchrome1, isolated from a cosmopolitan green alga.</title>
        <authorList>
            <person name="Suzuki S."/>
            <person name="Kawachi M."/>
        </authorList>
    </citation>
    <scope>NUCLEOTIDE SEQUENCE</scope>
    <source>
        <strain evidence="2">NIES 2893</strain>
    </source>
</reference>
<feature type="region of interest" description="Disordered" evidence="1">
    <location>
        <begin position="1"/>
        <end position="60"/>
    </location>
</feature>
<gene>
    <name evidence="2" type="ORF">PPROV_000686400</name>
</gene>
<dbReference type="Proteomes" id="UP000660262">
    <property type="component" value="Unassembled WGS sequence"/>
</dbReference>
<evidence type="ECO:0000256" key="1">
    <source>
        <dbReference type="SAM" id="MobiDB-lite"/>
    </source>
</evidence>
<sequence>MFFTATPTYASSSSDDDDDDSSASPSPSRVFGDPLDGESNDVILPGDLMDPNQPPNPLDNAWRFGKLGGMSERERVALAASAAPPAPEAEAGTQPDDTDCVELKCRFHKELPKQKGVTNVRLAYGAPHATAACFDGAVRTFDSNTGTCIFTQPSLDASPVQGLRCARW</sequence>
<evidence type="ECO:0000313" key="2">
    <source>
        <dbReference type="EMBL" id="GHP08122.1"/>
    </source>
</evidence>
<dbReference type="EMBL" id="BNJQ01000019">
    <property type="protein sequence ID" value="GHP08122.1"/>
    <property type="molecule type" value="Genomic_DNA"/>
</dbReference>
<feature type="compositionally biased region" description="Low complexity" evidence="1">
    <location>
        <begin position="77"/>
        <end position="91"/>
    </location>
</feature>
<keyword evidence="3" id="KW-1185">Reference proteome</keyword>